<feature type="region of interest" description="Disordered" evidence="1">
    <location>
        <begin position="1012"/>
        <end position="1050"/>
    </location>
</feature>
<organism evidence="4">
    <name type="scientific">Volvox carteri f. nagariensis</name>
    <dbReference type="NCBI Taxonomy" id="3068"/>
    <lineage>
        <taxon>Eukaryota</taxon>
        <taxon>Viridiplantae</taxon>
        <taxon>Chlorophyta</taxon>
        <taxon>core chlorophytes</taxon>
        <taxon>Chlorophyceae</taxon>
        <taxon>CS clade</taxon>
        <taxon>Chlamydomonadales</taxon>
        <taxon>Volvocaceae</taxon>
        <taxon>Volvox</taxon>
    </lineage>
</organism>
<keyword evidence="4" id="KW-1185">Reference proteome</keyword>
<feature type="compositionally biased region" description="Basic and acidic residues" evidence="1">
    <location>
        <begin position="574"/>
        <end position="583"/>
    </location>
</feature>
<dbReference type="InterPro" id="IPR010919">
    <property type="entry name" value="SAND-like_dom_sf"/>
</dbReference>
<dbReference type="GO" id="GO:0003677">
    <property type="term" value="F:DNA binding"/>
    <property type="evidence" value="ECO:0007669"/>
    <property type="project" value="InterPro"/>
</dbReference>
<gene>
    <name evidence="3" type="ORF">VOLCADRAFT_88962</name>
</gene>
<name>D8TQF4_VOLCA</name>
<feature type="compositionally biased region" description="Gly residues" evidence="1">
    <location>
        <begin position="610"/>
        <end position="625"/>
    </location>
</feature>
<dbReference type="Proteomes" id="UP000001058">
    <property type="component" value="Unassembled WGS sequence"/>
</dbReference>
<protein>
    <recommendedName>
        <fullName evidence="2">ARID domain-containing protein</fullName>
    </recommendedName>
</protein>
<evidence type="ECO:0000256" key="1">
    <source>
        <dbReference type="SAM" id="MobiDB-lite"/>
    </source>
</evidence>
<dbReference type="STRING" id="3068.D8TQF4"/>
<dbReference type="RefSeq" id="XP_002948520.1">
    <property type="nucleotide sequence ID" value="XM_002948474.1"/>
</dbReference>
<dbReference type="SUPFAM" id="SSF46774">
    <property type="entry name" value="ARID-like"/>
    <property type="match status" value="1"/>
</dbReference>
<dbReference type="CDD" id="cd16100">
    <property type="entry name" value="ARID"/>
    <property type="match status" value="1"/>
</dbReference>
<feature type="compositionally biased region" description="Polar residues" evidence="1">
    <location>
        <begin position="399"/>
        <end position="408"/>
    </location>
</feature>
<accession>D8TQF4</accession>
<feature type="compositionally biased region" description="Gly residues" evidence="1">
    <location>
        <begin position="656"/>
        <end position="670"/>
    </location>
</feature>
<dbReference type="InParanoid" id="D8TQF4"/>
<feature type="compositionally biased region" description="Gly residues" evidence="1">
    <location>
        <begin position="633"/>
        <end position="646"/>
    </location>
</feature>
<feature type="compositionally biased region" description="Acidic residues" evidence="1">
    <location>
        <begin position="584"/>
        <end position="593"/>
    </location>
</feature>
<dbReference type="InterPro" id="IPR001606">
    <property type="entry name" value="ARID_dom"/>
</dbReference>
<dbReference type="EMBL" id="GL378331">
    <property type="protein sequence ID" value="EFJ50395.1"/>
    <property type="molecule type" value="Genomic_DNA"/>
</dbReference>
<proteinExistence type="predicted"/>
<feature type="region of interest" description="Disordered" evidence="1">
    <location>
        <begin position="35"/>
        <end position="129"/>
    </location>
</feature>
<sequence length="1050" mass="104639">MPRPRCLTTTLAHNCTTSQRIGPIFATAIGTVPPDASAAMDLSPSPRPKPPQPRTRASYAARCSSVPADDDGDKVYDPEGGSQSSSVGDEPTLDSHTPEKLTGKRGRSRSENFSNDENVGMSQSHAPSRLCTTTRAPQLGLAHGPAQIPATVEVICGTLRGTYDVAKTKILYLYHLGGIREATPTEFERLGGRQATKKWKQSIRVVDSHGQPGKSLGEWLAGTAGTAGEGQRQAFAWLTMGQRTGGGWAEGAGDAGGRGGAAQSSSAQLREQFHSQLLDFLTGRIDNPGTGPGRPLLPDSKFGPVTVGSHSFDLQKMYGKVRELGGYAALASNPNGWNQVAEKIGLDRAVVNTAHACRSVYEHYLLRAERLEKAREAAGIPLPSPPPPAAAPGAVEQPDSPTASEPSGQTGGGGAAGAAPIQTKHEPHTVDRHFAAAAAAAAASAAALERSDRAAAVAASQRALSSAVAQQQHQLDRPPVTEGRGGGGRRGAAAAAAPPPSAAQWAGAATGSRSGGAGSGGQHDRRGGHLADDGGRSGRDAPGGRGPYEASTGRNAGGGGGGGGGGYDSVPSEGRGRHDGLDREEYDVPDNSEYDVPNRGEYDVLPVRSGYGGVSRGGLDGGRGGYDSRGRGGYDGPGGGDGGYDSGGRWSFESGGRAGGYDGGGRGGYESGSRSGYSSGGRGGYDGVGGGRGYAFASRLHDGPATGPGNSARYRQEHPSLDRRLTLEALLQGAHAVQPQLVRSYDNQYEQRSSLLPLDINDDQLLLAAGLGLQGAAGRDGGGGGGHVVNPLLLDSTPTLARQHQGGGGGGASIHITRDGGGGGGTGRLQLQIGGGGRQQQDSREAMLVTLAGGPACSGSLGSRGGLMQAIEQAGLVSLAGGPASTASRLLPVTLGRGGGGGGLGVEALHPGWRARAAAAASGGRGGGGGLQLQGGRAAALLGLQGDLAEGVGVGVVDDPMVSNLLSEYFGGQGGGLPVGLVRTGSGNIGLSGLGLAGAGLGGGGGGGGLGYKRGPPDLGGGGAGGGGGGGEPGVLGGGAGGGPHKRQAL</sequence>
<dbReference type="Pfam" id="PF01388">
    <property type="entry name" value="ARID"/>
    <property type="match status" value="1"/>
</dbReference>
<feature type="compositionally biased region" description="Gly residues" evidence="1">
    <location>
        <begin position="555"/>
        <end position="567"/>
    </location>
</feature>
<dbReference type="Gene3D" id="1.10.150.60">
    <property type="entry name" value="ARID DNA-binding domain"/>
    <property type="match status" value="1"/>
</dbReference>
<dbReference type="SMART" id="SM00501">
    <property type="entry name" value="BRIGHT"/>
    <property type="match status" value="1"/>
</dbReference>
<dbReference type="GeneID" id="9627337"/>
<dbReference type="KEGG" id="vcn:VOLCADRAFT_88962"/>
<feature type="compositionally biased region" description="Basic and acidic residues" evidence="1">
    <location>
        <begin position="522"/>
        <end position="539"/>
    </location>
</feature>
<feature type="compositionally biased region" description="Low complexity" evidence="1">
    <location>
        <begin position="491"/>
        <end position="512"/>
    </location>
</feature>
<feature type="compositionally biased region" description="Gly residues" evidence="1">
    <location>
        <begin position="1012"/>
        <end position="1043"/>
    </location>
</feature>
<feature type="region of interest" description="Disordered" evidence="1">
    <location>
        <begin position="468"/>
        <end position="680"/>
    </location>
</feature>
<evidence type="ECO:0000313" key="3">
    <source>
        <dbReference type="EMBL" id="EFJ50395.1"/>
    </source>
</evidence>
<evidence type="ECO:0000259" key="2">
    <source>
        <dbReference type="PROSITE" id="PS51011"/>
    </source>
</evidence>
<feature type="domain" description="ARID" evidence="2">
    <location>
        <begin position="267"/>
        <end position="373"/>
    </location>
</feature>
<feature type="compositionally biased region" description="Gly residues" evidence="1">
    <location>
        <begin position="819"/>
        <end position="838"/>
    </location>
</feature>
<dbReference type="Gene3D" id="3.10.390.10">
    <property type="entry name" value="SAND domain-like"/>
    <property type="match status" value="1"/>
</dbReference>
<dbReference type="SUPFAM" id="SSF63763">
    <property type="entry name" value="SAND domain-like"/>
    <property type="match status" value="1"/>
</dbReference>
<dbReference type="PROSITE" id="PS51011">
    <property type="entry name" value="ARID"/>
    <property type="match status" value="1"/>
</dbReference>
<feature type="compositionally biased region" description="Polar residues" evidence="1">
    <location>
        <begin position="111"/>
        <end position="129"/>
    </location>
</feature>
<dbReference type="OrthoDB" id="515966at2759"/>
<feature type="region of interest" description="Disordered" evidence="1">
    <location>
        <begin position="801"/>
        <end position="840"/>
    </location>
</feature>
<feature type="region of interest" description="Disordered" evidence="1">
    <location>
        <begin position="378"/>
        <end position="420"/>
    </location>
</feature>
<dbReference type="AlphaFoldDB" id="D8TQF4"/>
<reference evidence="3 4" key="1">
    <citation type="journal article" date="2010" name="Science">
        <title>Genomic analysis of organismal complexity in the multicellular green alga Volvox carteri.</title>
        <authorList>
            <person name="Prochnik S.E."/>
            <person name="Umen J."/>
            <person name="Nedelcu A.M."/>
            <person name="Hallmann A."/>
            <person name="Miller S.M."/>
            <person name="Nishii I."/>
            <person name="Ferris P."/>
            <person name="Kuo A."/>
            <person name="Mitros T."/>
            <person name="Fritz-Laylin L.K."/>
            <person name="Hellsten U."/>
            <person name="Chapman J."/>
            <person name="Simakov O."/>
            <person name="Rensing S.A."/>
            <person name="Terry A."/>
            <person name="Pangilinan J."/>
            <person name="Kapitonov V."/>
            <person name="Jurka J."/>
            <person name="Salamov A."/>
            <person name="Shapiro H."/>
            <person name="Schmutz J."/>
            <person name="Grimwood J."/>
            <person name="Lindquist E."/>
            <person name="Lucas S."/>
            <person name="Grigoriev I.V."/>
            <person name="Schmitt R."/>
            <person name="Kirk D."/>
            <person name="Rokhsar D.S."/>
        </authorList>
    </citation>
    <scope>NUCLEOTIDE SEQUENCE [LARGE SCALE GENOMIC DNA]</scope>
    <source>
        <strain evidence="4">f. Nagariensis / Eve</strain>
    </source>
</reference>
<dbReference type="InterPro" id="IPR036431">
    <property type="entry name" value="ARID_dom_sf"/>
</dbReference>
<evidence type="ECO:0000313" key="4">
    <source>
        <dbReference type="Proteomes" id="UP000001058"/>
    </source>
</evidence>
<dbReference type="SMART" id="SM01014">
    <property type="entry name" value="ARID"/>
    <property type="match status" value="1"/>
</dbReference>